<keyword evidence="3 6" id="KW-0812">Transmembrane</keyword>
<evidence type="ECO:0000313" key="9">
    <source>
        <dbReference type="Proteomes" id="UP000239711"/>
    </source>
</evidence>
<dbReference type="PANTHER" id="PTHR19432">
    <property type="entry name" value="SUGAR TRANSPORTER"/>
    <property type="match status" value="1"/>
</dbReference>
<dbReference type="InterPro" id="IPR020846">
    <property type="entry name" value="MFS_dom"/>
</dbReference>
<accession>A0A2S9J2T6</accession>
<feature type="transmembrane region" description="Helical" evidence="6">
    <location>
        <begin position="424"/>
        <end position="444"/>
    </location>
</feature>
<gene>
    <name evidence="8" type="ORF">C5745_11805</name>
</gene>
<feature type="transmembrane region" description="Helical" evidence="6">
    <location>
        <begin position="334"/>
        <end position="352"/>
    </location>
</feature>
<dbReference type="SUPFAM" id="SSF103473">
    <property type="entry name" value="MFS general substrate transporter"/>
    <property type="match status" value="1"/>
</dbReference>
<dbReference type="PROSITE" id="PS50850">
    <property type="entry name" value="MFS"/>
    <property type="match status" value="1"/>
</dbReference>
<sequence>MNNIRVKPNLSTTQIINMSMGFLGIQMGFALQNGNASRILQTFGADVEHLSLFWLAAPITGMIVQPIIGHYSDSTWTKMGRRRPFFLVGAILTAIALVFMPNIALFTTILPPLLIGAGMLMLMDASINVTMEPFRALVGDNLPSGQRSLGFSVQTVLIGLGAVVGSWLPYVFAEYLHVPAEGGGGVVPQNVIYSFYFGAFVLIATILWTVFTTKEYTPKELQSFVGEEETEAEPQSSADHSLGAILQDFKRMPRTMKKLGWVQFFSWFALFMMWVYMTPAIAEHVFYKMDGERSRLYAQAGNWVGVLFGVYNGVSAVYAMFLPRLANRFGRTKVHAIGLIIGGVSLISILFISSPNILLLTMLGVGIAWGSILSMPYAILSDSLPVRKMGVYMGIFNFFITFPQIVCGFFGGMIIKYFFDSQPIYGIMLGGMFMLLGAISVWRIKE</sequence>
<protein>
    <submittedName>
        <fullName evidence="8">MFS transporter</fullName>
    </submittedName>
</protein>
<reference evidence="8 9" key="1">
    <citation type="submission" date="2018-02" db="EMBL/GenBank/DDBJ databases">
        <title>The draft genome of Sphingobacterium sp. 5JN-11.</title>
        <authorList>
            <person name="Liu L."/>
            <person name="Li L."/>
            <person name="Liang L."/>
            <person name="Zhang X."/>
            <person name="Wang T."/>
        </authorList>
    </citation>
    <scope>NUCLEOTIDE SEQUENCE [LARGE SCALE GENOMIC DNA]</scope>
    <source>
        <strain evidence="8 9">5JN-11</strain>
    </source>
</reference>
<dbReference type="InterPro" id="IPR036259">
    <property type="entry name" value="MFS_trans_sf"/>
</dbReference>
<evidence type="ECO:0000259" key="7">
    <source>
        <dbReference type="PROSITE" id="PS50850"/>
    </source>
</evidence>
<feature type="domain" description="Major facilitator superfamily (MFS) profile" evidence="7">
    <location>
        <begin position="255"/>
        <end position="446"/>
    </location>
</feature>
<dbReference type="Proteomes" id="UP000239711">
    <property type="component" value="Unassembled WGS sequence"/>
</dbReference>
<keyword evidence="9" id="KW-1185">Reference proteome</keyword>
<evidence type="ECO:0000256" key="1">
    <source>
        <dbReference type="ARBA" id="ARBA00004141"/>
    </source>
</evidence>
<dbReference type="GO" id="GO:0022857">
    <property type="term" value="F:transmembrane transporter activity"/>
    <property type="evidence" value="ECO:0007669"/>
    <property type="project" value="InterPro"/>
</dbReference>
<keyword evidence="2" id="KW-0813">Transport</keyword>
<evidence type="ECO:0000256" key="6">
    <source>
        <dbReference type="SAM" id="Phobius"/>
    </source>
</evidence>
<feature type="transmembrane region" description="Helical" evidence="6">
    <location>
        <begin position="192"/>
        <end position="211"/>
    </location>
</feature>
<feature type="transmembrane region" description="Helical" evidence="6">
    <location>
        <begin position="51"/>
        <end position="72"/>
    </location>
</feature>
<evidence type="ECO:0000256" key="5">
    <source>
        <dbReference type="ARBA" id="ARBA00023136"/>
    </source>
</evidence>
<comment type="caution">
    <text evidence="8">The sequence shown here is derived from an EMBL/GenBank/DDBJ whole genome shotgun (WGS) entry which is preliminary data.</text>
</comment>
<dbReference type="EMBL" id="PVBQ01000008">
    <property type="protein sequence ID" value="PRD47097.1"/>
    <property type="molecule type" value="Genomic_DNA"/>
</dbReference>
<evidence type="ECO:0000256" key="3">
    <source>
        <dbReference type="ARBA" id="ARBA00022692"/>
    </source>
</evidence>
<dbReference type="RefSeq" id="WP_105717214.1">
    <property type="nucleotide sequence ID" value="NZ_PVBQ01000008.1"/>
</dbReference>
<keyword evidence="5 6" id="KW-0472">Membrane</keyword>
<feature type="transmembrane region" description="Helical" evidence="6">
    <location>
        <begin position="149"/>
        <end position="172"/>
    </location>
</feature>
<dbReference type="Pfam" id="PF07690">
    <property type="entry name" value="MFS_1"/>
    <property type="match status" value="2"/>
</dbReference>
<dbReference type="Gene3D" id="1.20.1250.20">
    <property type="entry name" value="MFS general substrate transporter like domains"/>
    <property type="match status" value="1"/>
</dbReference>
<feature type="transmembrane region" description="Helical" evidence="6">
    <location>
        <begin position="358"/>
        <end position="379"/>
    </location>
</feature>
<evidence type="ECO:0000313" key="8">
    <source>
        <dbReference type="EMBL" id="PRD47097.1"/>
    </source>
</evidence>
<feature type="transmembrane region" description="Helical" evidence="6">
    <location>
        <begin position="259"/>
        <end position="282"/>
    </location>
</feature>
<feature type="transmembrane region" description="Helical" evidence="6">
    <location>
        <begin position="109"/>
        <end position="129"/>
    </location>
</feature>
<evidence type="ECO:0000256" key="2">
    <source>
        <dbReference type="ARBA" id="ARBA00022448"/>
    </source>
</evidence>
<organism evidence="8 9">
    <name type="scientific">Sphingobacterium haloxyli</name>
    <dbReference type="NCBI Taxonomy" id="2100533"/>
    <lineage>
        <taxon>Bacteria</taxon>
        <taxon>Pseudomonadati</taxon>
        <taxon>Bacteroidota</taxon>
        <taxon>Sphingobacteriia</taxon>
        <taxon>Sphingobacteriales</taxon>
        <taxon>Sphingobacteriaceae</taxon>
        <taxon>Sphingobacterium</taxon>
    </lineage>
</organism>
<keyword evidence="4 6" id="KW-1133">Transmembrane helix</keyword>
<dbReference type="PANTHER" id="PTHR19432:SF35">
    <property type="entry name" value="SOLUTE CARRIER FAMILY 45 MEMBER 3 ISOFORM X1"/>
    <property type="match status" value="1"/>
</dbReference>
<dbReference type="OrthoDB" id="7584869at2"/>
<comment type="subcellular location">
    <subcellularLocation>
        <location evidence="1">Membrane</location>
        <topology evidence="1">Multi-pass membrane protein</topology>
    </subcellularLocation>
</comment>
<feature type="transmembrane region" description="Helical" evidence="6">
    <location>
        <begin position="302"/>
        <end position="322"/>
    </location>
</feature>
<feature type="transmembrane region" description="Helical" evidence="6">
    <location>
        <begin position="84"/>
        <end position="103"/>
    </location>
</feature>
<evidence type="ECO:0000256" key="4">
    <source>
        <dbReference type="ARBA" id="ARBA00022989"/>
    </source>
</evidence>
<feature type="transmembrane region" description="Helical" evidence="6">
    <location>
        <begin position="391"/>
        <end position="418"/>
    </location>
</feature>
<name>A0A2S9J2T6_9SPHI</name>
<proteinExistence type="predicted"/>
<dbReference type="AlphaFoldDB" id="A0A2S9J2T6"/>
<dbReference type="InterPro" id="IPR011701">
    <property type="entry name" value="MFS"/>
</dbReference>
<dbReference type="GO" id="GO:0016020">
    <property type="term" value="C:membrane"/>
    <property type="evidence" value="ECO:0007669"/>
    <property type="project" value="UniProtKB-SubCell"/>
</dbReference>
<feature type="transmembrane region" description="Helical" evidence="6">
    <location>
        <begin position="12"/>
        <end position="31"/>
    </location>
</feature>